<dbReference type="SUPFAM" id="SSF89550">
    <property type="entry name" value="PHP domain-like"/>
    <property type="match status" value="1"/>
</dbReference>
<name>A0ABV2T6R1_9BACT</name>
<organism evidence="2 3">
    <name type="scientific">Chitinophaga defluvii</name>
    <dbReference type="NCBI Taxonomy" id="3163343"/>
    <lineage>
        <taxon>Bacteria</taxon>
        <taxon>Pseudomonadati</taxon>
        <taxon>Bacteroidota</taxon>
        <taxon>Chitinophagia</taxon>
        <taxon>Chitinophagales</taxon>
        <taxon>Chitinophagaceae</taxon>
        <taxon>Chitinophaga</taxon>
    </lineage>
</organism>
<evidence type="ECO:0000256" key="1">
    <source>
        <dbReference type="SAM" id="Coils"/>
    </source>
</evidence>
<dbReference type="PANTHER" id="PTHR32182">
    <property type="entry name" value="DNA REPLICATION AND REPAIR PROTEIN RECF"/>
    <property type="match status" value="1"/>
</dbReference>
<dbReference type="Proteomes" id="UP001549749">
    <property type="component" value="Unassembled WGS sequence"/>
</dbReference>
<dbReference type="RefSeq" id="WP_354661343.1">
    <property type="nucleotide sequence ID" value="NZ_JBEXAC010000002.1"/>
</dbReference>
<protein>
    <submittedName>
        <fullName evidence="2">TrlF family AAA-like ATPase</fullName>
    </submittedName>
</protein>
<dbReference type="Gene3D" id="3.20.20.140">
    <property type="entry name" value="Metal-dependent hydrolases"/>
    <property type="match status" value="1"/>
</dbReference>
<reference evidence="2 3" key="1">
    <citation type="submission" date="2024-06" db="EMBL/GenBank/DDBJ databases">
        <title>Chitinophaga defluvii sp. nov., isolated from municipal sewage.</title>
        <authorList>
            <person name="Zhang L."/>
        </authorList>
    </citation>
    <scope>NUCLEOTIDE SEQUENCE [LARGE SCALE GENOMIC DNA]</scope>
    <source>
        <strain evidence="2 3">H8</strain>
    </source>
</reference>
<dbReference type="InterPro" id="IPR027417">
    <property type="entry name" value="P-loop_NTPase"/>
</dbReference>
<accession>A0ABV2T6R1</accession>
<keyword evidence="3" id="KW-1185">Reference proteome</keyword>
<dbReference type="Gene3D" id="3.40.50.300">
    <property type="entry name" value="P-loop containing nucleotide triphosphate hydrolases"/>
    <property type="match status" value="2"/>
</dbReference>
<gene>
    <name evidence="2" type="ORF">ABR189_15060</name>
</gene>
<sequence>MNQEQQSKPMIFENGATWLRADFHLHTHKDKEFKPLDNPNDFFNQCIKRLKEEDVHIAVVTNHNKFDRDEFVNFRKKAWKEDIWILPGVELSVNDGANGIHCLIVFDHSSWITSQEDYINQFLTSAFEGIANRENENIRCNYSLENVLQKLSSHKLQGRDSFIVMAHVDQDSGFLKELDGGRKQQFAGSELFREFVLAFQKFRSYDQLQGLNQWFSGRLPAFVEGSDCKCVEDVGKAHKQNGEDKKTYIKIGAFNFDALKYALLDHEERVSHTPHNIEKAWLKSISFTTSKWQDRKLAFSSAMNNLIGIRGSGKSSLLETIRYALDIPLGANSHEPNYKERLVQNFLGSGGKLRVELINRYGQVFIAEKIMGESTNIYQDGQLQHNLKINAILNKPLYYGQKDLSDIGGETSTEDLISKLMGDKLAPIRQKVEEKNSEVTTLLTDVQRINKSLSQKKEIEERKASIELNMKIFKDNEIDKKLNKQIEFDKDNNRLDTILQFEHSVINGLQDTVNDFRELFAAQKNYQSKENPALFVSVYEAFSKFEETFLKISGIIEELKREKLSIDNLKDGFIEQYDQLKEEFSKIKREINLPNIEADAYVKLSKDLDLQNAKLIEIGKLDQRREQVLQKLKQALVDLKGLWHAEYQMVVQEVEKLNTDQSKLRIEVNFKGNKDRFKEFIRASVRGSGLRDAALSEIADHYTDLIEVYNDLRVDGSKVSGILSGGNNLSNFTGKFKDNINAFLTYRVPDKYVIYYNERPLNEHSLGQRASALILFILTLKENDIIIIDQPEDDLDNQTIYTDVITELRKLKDKTQFIFATHNPNIPVLGDCEQTICCSYNNGVISTIEGSIDDTTIQKKIVNIMEGGEEAFNQRKMIYELWKH</sequence>
<evidence type="ECO:0000313" key="2">
    <source>
        <dbReference type="EMBL" id="MET6998702.1"/>
    </source>
</evidence>
<evidence type="ECO:0000313" key="3">
    <source>
        <dbReference type="Proteomes" id="UP001549749"/>
    </source>
</evidence>
<dbReference type="PANTHER" id="PTHR32182:SF22">
    <property type="entry name" value="ATP-DEPENDENT ENDONUCLEASE, OLD FAMILY-RELATED"/>
    <property type="match status" value="1"/>
</dbReference>
<dbReference type="InterPro" id="IPR054787">
    <property type="entry name" value="TrlF_ATPase"/>
</dbReference>
<comment type="caution">
    <text evidence="2">The sequence shown here is derived from an EMBL/GenBank/DDBJ whole genome shotgun (WGS) entry which is preliminary data.</text>
</comment>
<feature type="coiled-coil region" evidence="1">
    <location>
        <begin position="449"/>
        <end position="476"/>
    </location>
</feature>
<dbReference type="InterPro" id="IPR016195">
    <property type="entry name" value="Pol/histidinol_Pase-like"/>
</dbReference>
<dbReference type="EMBL" id="JBEXAC010000002">
    <property type="protein sequence ID" value="MET6998702.1"/>
    <property type="molecule type" value="Genomic_DNA"/>
</dbReference>
<keyword evidence="1" id="KW-0175">Coiled coil</keyword>
<proteinExistence type="predicted"/>
<dbReference type="NCBIfam" id="NF045780">
    <property type="entry name" value="TrlF_fam_ATP"/>
    <property type="match status" value="1"/>
</dbReference>
<dbReference type="SUPFAM" id="SSF52540">
    <property type="entry name" value="P-loop containing nucleoside triphosphate hydrolases"/>
    <property type="match status" value="1"/>
</dbReference>